<gene>
    <name evidence="1" type="ordered locus">LILAB_21885</name>
</gene>
<dbReference type="Proteomes" id="UP000000488">
    <property type="component" value="Chromosome"/>
</dbReference>
<evidence type="ECO:0000313" key="2">
    <source>
        <dbReference type="Proteomes" id="UP000000488"/>
    </source>
</evidence>
<name>F8CHF9_MYXFH</name>
<reference evidence="1 2" key="1">
    <citation type="journal article" date="2011" name="J. Bacteriol.">
        <title>Genome sequence of the halotolerant marine bacterium Myxococcus fulvus HW-1.</title>
        <authorList>
            <person name="Li Z.F."/>
            <person name="Li X."/>
            <person name="Liu H."/>
            <person name="Liu X."/>
            <person name="Han K."/>
            <person name="Wu Z.H."/>
            <person name="Hu W."/>
            <person name="Li F.F."/>
            <person name="Li Y.Z."/>
        </authorList>
    </citation>
    <scope>NUCLEOTIDE SEQUENCE [LARGE SCALE GENOMIC DNA]</scope>
    <source>
        <strain evidence="2">ATCC BAA-855 / HW-1</strain>
    </source>
</reference>
<dbReference type="AlphaFoldDB" id="F8CHF9"/>
<evidence type="ECO:0000313" key="1">
    <source>
        <dbReference type="EMBL" id="AEI66277.1"/>
    </source>
</evidence>
<dbReference type="EMBL" id="CP002830">
    <property type="protein sequence ID" value="AEI66277.1"/>
    <property type="molecule type" value="Genomic_DNA"/>
</dbReference>
<organism evidence="1 2">
    <name type="scientific">Myxococcus fulvus (strain ATCC BAA-855 / HW-1)</name>
    <dbReference type="NCBI Taxonomy" id="483219"/>
    <lineage>
        <taxon>Bacteria</taxon>
        <taxon>Pseudomonadati</taxon>
        <taxon>Myxococcota</taxon>
        <taxon>Myxococcia</taxon>
        <taxon>Myxococcales</taxon>
        <taxon>Cystobacterineae</taxon>
        <taxon>Myxococcaceae</taxon>
        <taxon>Myxococcus</taxon>
    </lineage>
</organism>
<protein>
    <submittedName>
        <fullName evidence="1">Uncharacterized protein</fullName>
    </submittedName>
</protein>
<accession>F8CHF9</accession>
<dbReference type="KEGG" id="mfu:LILAB_21885"/>
<sequence>MKSIFNSLRNHCLVRPMTEEEAKSISLKLLRPMVREHELAMKAALDDEDGLATLLHLGWMSLYAVKTSLTVSSILLHLRLLVGGKKERTAILIGCLDASFELMQKNPNSSRGPTVH</sequence>
<dbReference type="HOGENOM" id="CLU_2094206_0_0_7"/>
<proteinExistence type="predicted"/>